<name>A0ABD5WN90_9EURY</name>
<comment type="caution">
    <text evidence="1">The sequence shown here is derived from an EMBL/GenBank/DDBJ whole genome shotgun (WGS) entry which is preliminary data.</text>
</comment>
<accession>A0ABD5WN90</accession>
<dbReference type="AlphaFoldDB" id="A0ABD5WN90"/>
<sequence length="146" mass="16371">MFWYQGYEYGTDIVDVREHLYPNDPTYDWFNYTSVPSEGWGNDVLVPYRKATESGTDFGYVWRTAWDTPRDARQFHRAYLALLRGQGAERVGPNTWVVDSGPFADAFRVVREGANVTIVNAPTTDALADLRPGLAESENGTAARAG</sequence>
<reference evidence="1 2" key="1">
    <citation type="journal article" date="2019" name="Int. J. Syst. Evol. Microbiol.">
        <title>The Global Catalogue of Microorganisms (GCM) 10K type strain sequencing project: providing services to taxonomists for standard genome sequencing and annotation.</title>
        <authorList>
            <consortium name="The Broad Institute Genomics Platform"/>
            <consortium name="The Broad Institute Genome Sequencing Center for Infectious Disease"/>
            <person name="Wu L."/>
            <person name="Ma J."/>
        </authorList>
    </citation>
    <scope>NUCLEOTIDE SEQUENCE [LARGE SCALE GENOMIC DNA]</scope>
    <source>
        <strain evidence="1 2">DT72</strain>
    </source>
</reference>
<proteinExistence type="predicted"/>
<gene>
    <name evidence="1" type="ORF">ACFQJ6_17545</name>
</gene>
<evidence type="ECO:0000313" key="1">
    <source>
        <dbReference type="EMBL" id="MFC7081633.1"/>
    </source>
</evidence>
<dbReference type="Proteomes" id="UP001596407">
    <property type="component" value="Unassembled WGS sequence"/>
</dbReference>
<organism evidence="1 2">
    <name type="scientific">Halorussus caseinilyticus</name>
    <dbReference type="NCBI Taxonomy" id="3034025"/>
    <lineage>
        <taxon>Archaea</taxon>
        <taxon>Methanobacteriati</taxon>
        <taxon>Methanobacteriota</taxon>
        <taxon>Stenosarchaea group</taxon>
        <taxon>Halobacteria</taxon>
        <taxon>Halobacteriales</taxon>
        <taxon>Haladaptataceae</taxon>
        <taxon>Halorussus</taxon>
    </lineage>
</organism>
<dbReference type="RefSeq" id="WP_382210104.1">
    <property type="nucleotide sequence ID" value="NZ_JBHSZH010000005.1"/>
</dbReference>
<dbReference type="EMBL" id="JBHSZH010000005">
    <property type="protein sequence ID" value="MFC7081633.1"/>
    <property type="molecule type" value="Genomic_DNA"/>
</dbReference>
<keyword evidence="2" id="KW-1185">Reference proteome</keyword>
<protein>
    <submittedName>
        <fullName evidence="1">Uncharacterized protein</fullName>
    </submittedName>
</protein>
<evidence type="ECO:0000313" key="2">
    <source>
        <dbReference type="Proteomes" id="UP001596407"/>
    </source>
</evidence>